<dbReference type="RefSeq" id="WP_109990989.1">
    <property type="nucleotide sequence ID" value="NZ_CP028160.1"/>
</dbReference>
<reference evidence="2 3" key="1">
    <citation type="submission" date="2018-03" db="EMBL/GenBank/DDBJ databases">
        <title>Genome sequence of Lactococcus lactis strain 14B4 from almond drupe.</title>
        <authorList>
            <person name="Tran T.D."/>
            <person name="McGarvey J.A."/>
            <person name="Huynh S."/>
            <person name="Parker C.T."/>
        </authorList>
    </citation>
    <scope>NUCLEOTIDE SEQUENCE [LARGE SCALE GENOMIC DNA]</scope>
    <source>
        <strain evidence="2 3">14B4</strain>
    </source>
</reference>
<dbReference type="AlphaFoldDB" id="A0A2Z3KEN5"/>
<protein>
    <submittedName>
        <fullName evidence="2">Uncharacterized protein</fullName>
    </submittedName>
</protein>
<feature type="transmembrane region" description="Helical" evidence="1">
    <location>
        <begin position="247"/>
        <end position="267"/>
    </location>
</feature>
<feature type="transmembrane region" description="Helical" evidence="1">
    <location>
        <begin position="96"/>
        <end position="116"/>
    </location>
</feature>
<gene>
    <name evidence="2" type="ORF">LL14B4_06915</name>
</gene>
<evidence type="ECO:0000313" key="3">
    <source>
        <dbReference type="Proteomes" id="UP000245919"/>
    </source>
</evidence>
<evidence type="ECO:0000256" key="1">
    <source>
        <dbReference type="SAM" id="Phobius"/>
    </source>
</evidence>
<keyword evidence="1" id="KW-1133">Transmembrane helix</keyword>
<feature type="transmembrane region" description="Helical" evidence="1">
    <location>
        <begin position="365"/>
        <end position="383"/>
    </location>
</feature>
<proteinExistence type="predicted"/>
<dbReference type="Proteomes" id="UP000245919">
    <property type="component" value="Chromosome"/>
</dbReference>
<feature type="transmembrane region" description="Helical" evidence="1">
    <location>
        <begin position="151"/>
        <end position="170"/>
    </location>
</feature>
<feature type="transmembrane region" description="Helical" evidence="1">
    <location>
        <begin position="9"/>
        <end position="30"/>
    </location>
</feature>
<accession>A0A2Z3KEN5</accession>
<feature type="transmembrane region" description="Helical" evidence="1">
    <location>
        <begin position="42"/>
        <end position="63"/>
    </location>
</feature>
<feature type="transmembrane region" description="Helical" evidence="1">
    <location>
        <begin position="404"/>
        <end position="421"/>
    </location>
</feature>
<feature type="transmembrane region" description="Helical" evidence="1">
    <location>
        <begin position="303"/>
        <end position="331"/>
    </location>
</feature>
<evidence type="ECO:0000313" key="2">
    <source>
        <dbReference type="EMBL" id="AWN65917.1"/>
    </source>
</evidence>
<feature type="transmembrane region" description="Helical" evidence="1">
    <location>
        <begin position="279"/>
        <end position="296"/>
    </location>
</feature>
<sequence length="429" mass="49768">MINIFSKNLFIPILNLLANISIILPFAIYFEIYSQNGKGYYYLIPLLLIYCLRGSGVFLGPILKKTNQQLLILSIVFEILGYIISCFYITSPMFLVLGGIFLGIASSWGWPYFLSIRELPYFKIKKNDWIKSGLLLVIILLTFWISYNTKIYCFIFILLSFLYLSVLIPLSHTLNTNKNLISVTVSTSTKLFTQLFLFLLLLSLLFIERYARAIYIESSVIVALLLVSIIIFLVLRHLYKEKINTPYMIPASVRGFIMSFVLFYTPFYSLSYLGQKQIFLIYCLYLLGFEIGSIFFKIIGSYLYYICIFGLLLTLNSFSFLIGIFICSVFLGLQNNRINTIYGKIYMQDSNIFIKKYQFSSIGSFFFQFTYMLMIGFLSIYNNQEILNFFVPANGTKSLRTQENIVHFILIGISLICILKARKEDHKYD</sequence>
<feature type="transmembrane region" description="Helical" evidence="1">
    <location>
        <begin position="191"/>
        <end position="207"/>
    </location>
</feature>
<dbReference type="GeneID" id="89633516"/>
<organism evidence="2 3">
    <name type="scientific">Lactococcus lactis subsp. lactis</name>
    <name type="common">Streptococcus lactis</name>
    <dbReference type="NCBI Taxonomy" id="1360"/>
    <lineage>
        <taxon>Bacteria</taxon>
        <taxon>Bacillati</taxon>
        <taxon>Bacillota</taxon>
        <taxon>Bacilli</taxon>
        <taxon>Lactobacillales</taxon>
        <taxon>Streptococcaceae</taxon>
        <taxon>Lactococcus</taxon>
    </lineage>
</organism>
<feature type="transmembrane region" description="Helical" evidence="1">
    <location>
        <begin position="213"/>
        <end position="235"/>
    </location>
</feature>
<keyword evidence="1" id="KW-0472">Membrane</keyword>
<name>A0A2Z3KEN5_LACLL</name>
<dbReference type="EMBL" id="CP028160">
    <property type="protein sequence ID" value="AWN65917.1"/>
    <property type="molecule type" value="Genomic_DNA"/>
</dbReference>
<feature type="transmembrane region" description="Helical" evidence="1">
    <location>
        <begin position="70"/>
        <end position="90"/>
    </location>
</feature>
<keyword evidence="1" id="KW-0812">Transmembrane</keyword>